<evidence type="ECO:0000313" key="2">
    <source>
        <dbReference type="Proteomes" id="UP000255110"/>
    </source>
</evidence>
<protein>
    <submittedName>
        <fullName evidence="1">Uncharacterized protein</fullName>
    </submittedName>
</protein>
<gene>
    <name evidence="1" type="ORF">NCTC11991_02438</name>
</gene>
<sequence length="48" mass="5754">MYNKKLETLYEKTEDQIDGIVLYLLKKYAVKNELLPSFDTELQEENEI</sequence>
<name>A0A378LD71_9GAMM</name>
<dbReference type="Proteomes" id="UP000255110">
    <property type="component" value="Unassembled WGS sequence"/>
</dbReference>
<proteinExistence type="predicted"/>
<dbReference type="RefSeq" id="WP_165481747.1">
    <property type="nucleotide sequence ID" value="NZ_CAAAIO010000021.1"/>
</dbReference>
<accession>A0A378LD71</accession>
<dbReference type="EMBL" id="UGOY01000001">
    <property type="protein sequence ID" value="STY23828.1"/>
    <property type="molecule type" value="Genomic_DNA"/>
</dbReference>
<organism evidence="1 2">
    <name type="scientific">Legionella steigerwaltii</name>
    <dbReference type="NCBI Taxonomy" id="460"/>
    <lineage>
        <taxon>Bacteria</taxon>
        <taxon>Pseudomonadati</taxon>
        <taxon>Pseudomonadota</taxon>
        <taxon>Gammaproteobacteria</taxon>
        <taxon>Legionellales</taxon>
        <taxon>Legionellaceae</taxon>
        <taxon>Legionella</taxon>
    </lineage>
</organism>
<evidence type="ECO:0000313" key="1">
    <source>
        <dbReference type="EMBL" id="STY23828.1"/>
    </source>
</evidence>
<dbReference type="AlphaFoldDB" id="A0A378LD71"/>
<reference evidence="1 2" key="1">
    <citation type="submission" date="2018-06" db="EMBL/GenBank/DDBJ databases">
        <authorList>
            <consortium name="Pathogen Informatics"/>
            <person name="Doyle S."/>
        </authorList>
    </citation>
    <scope>NUCLEOTIDE SEQUENCE [LARGE SCALE GENOMIC DNA]</scope>
    <source>
        <strain evidence="1 2">NCTC11991</strain>
    </source>
</reference>